<dbReference type="PANTHER" id="PTHR31736:SF12">
    <property type="entry name" value="EXO-POLYGALACTURONASE, PUTATIVE-RELATED"/>
    <property type="match status" value="1"/>
</dbReference>
<dbReference type="InterPro" id="IPR012334">
    <property type="entry name" value="Pectin_lyas_fold"/>
</dbReference>
<feature type="transmembrane region" description="Helical" evidence="27">
    <location>
        <begin position="1592"/>
        <end position="1609"/>
    </location>
</feature>
<evidence type="ECO:0000256" key="14">
    <source>
        <dbReference type="ARBA" id="ARBA00023065"/>
    </source>
</evidence>
<evidence type="ECO:0000256" key="5">
    <source>
        <dbReference type="ARBA" id="ARBA00022617"/>
    </source>
</evidence>
<evidence type="ECO:0000256" key="19">
    <source>
        <dbReference type="ARBA" id="ARBA00023295"/>
    </source>
</evidence>
<dbReference type="GO" id="GO:0004650">
    <property type="term" value="F:polygalacturonase activity"/>
    <property type="evidence" value="ECO:0007669"/>
    <property type="project" value="InterPro"/>
</dbReference>
<dbReference type="PANTHER" id="PTHR31736">
    <property type="match status" value="1"/>
</dbReference>
<evidence type="ECO:0000256" key="2">
    <source>
        <dbReference type="ARBA" id="ARBA00004613"/>
    </source>
</evidence>
<keyword evidence="5" id="KW-0349">Heme</keyword>
<dbReference type="SUPFAM" id="SSF52343">
    <property type="entry name" value="Ferredoxin reductase-like, C-terminal NADP-linked domain"/>
    <property type="match status" value="1"/>
</dbReference>
<keyword evidence="18" id="KW-0119">Carbohydrate metabolism</keyword>
<reference evidence="29 30" key="1">
    <citation type="journal article" date="2020" name="ISME J.">
        <title>Uncovering the hidden diversity of litter-decomposition mechanisms in mushroom-forming fungi.</title>
        <authorList>
            <person name="Floudas D."/>
            <person name="Bentzer J."/>
            <person name="Ahren D."/>
            <person name="Johansson T."/>
            <person name="Persson P."/>
            <person name="Tunlid A."/>
        </authorList>
    </citation>
    <scope>NUCLEOTIDE SEQUENCE [LARGE SCALE GENOMIC DNA]</scope>
    <source>
        <strain evidence="29 30">CBS 146.42</strain>
    </source>
</reference>
<dbReference type="SFLD" id="SFLDG01168">
    <property type="entry name" value="Ferric_reductase_subgroup_(FRE"/>
    <property type="match status" value="1"/>
</dbReference>
<keyword evidence="21" id="KW-0624">Polysaccharide degradation</keyword>
<keyword evidence="11 27" id="KW-1133">Transmembrane helix</keyword>
<keyword evidence="13" id="KW-0408">Iron</keyword>
<dbReference type="PROSITE" id="PS51384">
    <property type="entry name" value="FAD_FR"/>
    <property type="match status" value="1"/>
</dbReference>
<dbReference type="EC" id="3.2.1.67" evidence="23"/>
<dbReference type="OrthoDB" id="167398at2759"/>
<evidence type="ECO:0000256" key="6">
    <source>
        <dbReference type="ARBA" id="ARBA00022692"/>
    </source>
</evidence>
<dbReference type="GO" id="GO:0047911">
    <property type="term" value="F:galacturan 1,4-alpha-galacturonidase activity"/>
    <property type="evidence" value="ECO:0007669"/>
    <property type="project" value="UniProtKB-EC"/>
</dbReference>
<dbReference type="InterPro" id="IPR018556">
    <property type="entry name" value="SPIN90/Ldb17_LRD"/>
</dbReference>
<evidence type="ECO:0000256" key="4">
    <source>
        <dbReference type="ARBA" id="ARBA00022525"/>
    </source>
</evidence>
<dbReference type="InterPro" id="IPR013112">
    <property type="entry name" value="FAD-bd_8"/>
</dbReference>
<evidence type="ECO:0000259" key="28">
    <source>
        <dbReference type="PROSITE" id="PS51384"/>
    </source>
</evidence>
<dbReference type="PRINTS" id="PR00466">
    <property type="entry name" value="GP91PHOX"/>
</dbReference>
<dbReference type="SUPFAM" id="SSF51126">
    <property type="entry name" value="Pectin lyase-like"/>
    <property type="match status" value="2"/>
</dbReference>
<dbReference type="GO" id="GO:0006811">
    <property type="term" value="P:monoatomic ion transport"/>
    <property type="evidence" value="ECO:0007669"/>
    <property type="project" value="UniProtKB-KW"/>
</dbReference>
<proteinExistence type="inferred from homology"/>
<evidence type="ECO:0000256" key="22">
    <source>
        <dbReference type="ARBA" id="ARBA00037312"/>
    </source>
</evidence>
<dbReference type="GO" id="GO:0000272">
    <property type="term" value="P:polysaccharide catabolic process"/>
    <property type="evidence" value="ECO:0007669"/>
    <property type="project" value="UniProtKB-KW"/>
</dbReference>
<evidence type="ECO:0000256" key="12">
    <source>
        <dbReference type="ARBA" id="ARBA00023002"/>
    </source>
</evidence>
<dbReference type="InterPro" id="IPR011050">
    <property type="entry name" value="Pectin_lyase_fold/virulence"/>
</dbReference>
<dbReference type="InterPro" id="IPR000743">
    <property type="entry name" value="Glyco_hydro_28"/>
</dbReference>
<dbReference type="InterPro" id="IPR013121">
    <property type="entry name" value="Fe_red_NAD-bd_6"/>
</dbReference>
<evidence type="ECO:0000313" key="29">
    <source>
        <dbReference type="EMBL" id="KAF5348925.1"/>
    </source>
</evidence>
<evidence type="ECO:0000256" key="24">
    <source>
        <dbReference type="ARBA" id="ARBA00048766"/>
    </source>
</evidence>
<keyword evidence="30" id="KW-1185">Reference proteome</keyword>
<keyword evidence="19 25" id="KW-0326">Glycosidase</keyword>
<dbReference type="GO" id="GO:0046872">
    <property type="term" value="F:metal ion binding"/>
    <property type="evidence" value="ECO:0007669"/>
    <property type="project" value="UniProtKB-KW"/>
</dbReference>
<feature type="transmembrane region" description="Helical" evidence="27">
    <location>
        <begin position="1621"/>
        <end position="1640"/>
    </location>
</feature>
<dbReference type="Gene3D" id="3.40.50.80">
    <property type="entry name" value="Nucleotide-binding domain of ferredoxin-NADP reductase (FNR) module"/>
    <property type="match status" value="1"/>
</dbReference>
<dbReference type="GO" id="GO:0071555">
    <property type="term" value="P:cell wall organization"/>
    <property type="evidence" value="ECO:0007669"/>
    <property type="project" value="UniProtKB-KW"/>
</dbReference>
<feature type="region of interest" description="Disordered" evidence="26">
    <location>
        <begin position="417"/>
        <end position="626"/>
    </location>
</feature>
<dbReference type="Pfam" id="PF00295">
    <property type="entry name" value="Glyco_hydro_28"/>
    <property type="match status" value="2"/>
</dbReference>
<evidence type="ECO:0000256" key="7">
    <source>
        <dbReference type="ARBA" id="ARBA00022723"/>
    </source>
</evidence>
<evidence type="ECO:0000256" key="10">
    <source>
        <dbReference type="ARBA" id="ARBA00022982"/>
    </source>
</evidence>
<keyword evidence="12" id="KW-0560">Oxidoreductase</keyword>
<comment type="caution">
    <text evidence="29">The sequence shown here is derived from an EMBL/GenBank/DDBJ whole genome shotgun (WGS) entry which is preliminary data.</text>
</comment>
<dbReference type="SFLD" id="SFLDG01169">
    <property type="entry name" value="NADPH_oxidase_subgroup_(NOX)"/>
    <property type="match status" value="1"/>
</dbReference>
<evidence type="ECO:0000256" key="20">
    <source>
        <dbReference type="ARBA" id="ARBA00023316"/>
    </source>
</evidence>
<keyword evidence="20" id="KW-0961">Cell wall biogenesis/degradation</keyword>
<keyword evidence="9 25" id="KW-0378">Hydrolase</keyword>
<dbReference type="InterPro" id="IPR039261">
    <property type="entry name" value="FNR_nucleotide-bd"/>
</dbReference>
<dbReference type="Pfam" id="PF09431">
    <property type="entry name" value="SPIN90_LRD"/>
    <property type="match status" value="1"/>
</dbReference>
<evidence type="ECO:0000256" key="18">
    <source>
        <dbReference type="ARBA" id="ARBA00023277"/>
    </source>
</evidence>
<feature type="compositionally biased region" description="Polar residues" evidence="26">
    <location>
        <begin position="422"/>
        <end position="436"/>
    </location>
</feature>
<evidence type="ECO:0000256" key="8">
    <source>
        <dbReference type="ARBA" id="ARBA00022729"/>
    </source>
</evidence>
<feature type="compositionally biased region" description="Basic and acidic residues" evidence="26">
    <location>
        <begin position="529"/>
        <end position="539"/>
    </location>
</feature>
<keyword evidence="4" id="KW-0964">Secreted</keyword>
<dbReference type="Pfam" id="PF08022">
    <property type="entry name" value="FAD_binding_8"/>
    <property type="match status" value="1"/>
</dbReference>
<dbReference type="InterPro" id="IPR017938">
    <property type="entry name" value="Riboflavin_synthase-like_b-brl"/>
</dbReference>
<feature type="compositionally biased region" description="Basic residues" evidence="26">
    <location>
        <begin position="600"/>
        <end position="614"/>
    </location>
</feature>
<dbReference type="EMBL" id="JAACJO010000018">
    <property type="protein sequence ID" value="KAF5348925.1"/>
    <property type="molecule type" value="Genomic_DNA"/>
</dbReference>
<keyword evidence="15 27" id="KW-0472">Membrane</keyword>
<dbReference type="GO" id="GO:0005576">
    <property type="term" value="C:extracellular region"/>
    <property type="evidence" value="ECO:0007669"/>
    <property type="project" value="UniProtKB-SubCell"/>
</dbReference>
<dbReference type="InterPro" id="IPR013130">
    <property type="entry name" value="Fe3_Rdtase_TM_dom"/>
</dbReference>
<dbReference type="Gene3D" id="2.40.30.10">
    <property type="entry name" value="Translation factors"/>
    <property type="match status" value="1"/>
</dbReference>
<keyword evidence="8" id="KW-0732">Signal</keyword>
<dbReference type="Pfam" id="PF01794">
    <property type="entry name" value="Ferric_reduct"/>
    <property type="match status" value="1"/>
</dbReference>
<gene>
    <name evidence="29" type="ORF">D9756_009737</name>
</gene>
<comment type="subcellular location">
    <subcellularLocation>
        <location evidence="1">Membrane</location>
        <topology evidence="1">Multi-pass membrane protein</topology>
    </subcellularLocation>
    <subcellularLocation>
        <location evidence="2">Secreted</location>
    </subcellularLocation>
</comment>
<feature type="compositionally biased region" description="Low complexity" evidence="26">
    <location>
        <begin position="453"/>
        <end position="462"/>
    </location>
</feature>
<feature type="transmembrane region" description="Helical" evidence="27">
    <location>
        <begin position="1660"/>
        <end position="1676"/>
    </location>
</feature>
<keyword evidence="14" id="KW-0406">Ion transport</keyword>
<dbReference type="Proteomes" id="UP000559027">
    <property type="component" value="Unassembled WGS sequence"/>
</dbReference>
<dbReference type="GO" id="GO:0016020">
    <property type="term" value="C:membrane"/>
    <property type="evidence" value="ECO:0007669"/>
    <property type="project" value="UniProtKB-SubCell"/>
</dbReference>
<evidence type="ECO:0000256" key="9">
    <source>
        <dbReference type="ARBA" id="ARBA00022801"/>
    </source>
</evidence>
<keyword evidence="17" id="KW-0325">Glycoprotein</keyword>
<evidence type="ECO:0000256" key="17">
    <source>
        <dbReference type="ARBA" id="ARBA00023180"/>
    </source>
</evidence>
<feature type="compositionally biased region" description="Low complexity" evidence="26">
    <location>
        <begin position="573"/>
        <end position="595"/>
    </location>
</feature>
<evidence type="ECO:0000256" key="23">
    <source>
        <dbReference type="ARBA" id="ARBA00038933"/>
    </source>
</evidence>
<keyword evidence="14" id="KW-0813">Transport</keyword>
<evidence type="ECO:0000256" key="27">
    <source>
        <dbReference type="SAM" id="Phobius"/>
    </source>
</evidence>
<evidence type="ECO:0000256" key="21">
    <source>
        <dbReference type="ARBA" id="ARBA00023326"/>
    </source>
</evidence>
<keyword evidence="6 27" id="KW-0812">Transmembrane</keyword>
<protein>
    <recommendedName>
        <fullName evidence="23">galacturonan 1,4-alpha-galacturonidase</fullName>
        <ecNumber evidence="23">3.2.1.67</ecNumber>
    </recommendedName>
</protein>
<dbReference type="FunFam" id="3.40.50.80:FF:000004">
    <property type="entry name" value="NADPH oxidase isoform 2"/>
    <property type="match status" value="1"/>
</dbReference>
<dbReference type="SFLD" id="SFLDS00052">
    <property type="entry name" value="Ferric_Reductase_Domain"/>
    <property type="match status" value="1"/>
</dbReference>
<feature type="compositionally biased region" description="Basic and acidic residues" evidence="26">
    <location>
        <begin position="464"/>
        <end position="473"/>
    </location>
</feature>
<evidence type="ECO:0000256" key="26">
    <source>
        <dbReference type="SAM" id="MobiDB-lite"/>
    </source>
</evidence>
<evidence type="ECO:0000256" key="13">
    <source>
        <dbReference type="ARBA" id="ARBA00023004"/>
    </source>
</evidence>
<dbReference type="SUPFAM" id="SSF63380">
    <property type="entry name" value="Riboflavin synthase domain-like"/>
    <property type="match status" value="1"/>
</dbReference>
<dbReference type="Gene3D" id="2.160.20.10">
    <property type="entry name" value="Single-stranded right-handed beta-helix, Pectin lyase-like"/>
    <property type="match status" value="2"/>
</dbReference>
<evidence type="ECO:0000256" key="1">
    <source>
        <dbReference type="ARBA" id="ARBA00004141"/>
    </source>
</evidence>
<keyword evidence="7" id="KW-0479">Metal-binding</keyword>
<evidence type="ECO:0000256" key="11">
    <source>
        <dbReference type="ARBA" id="ARBA00022989"/>
    </source>
</evidence>
<evidence type="ECO:0000313" key="30">
    <source>
        <dbReference type="Proteomes" id="UP000559027"/>
    </source>
</evidence>
<evidence type="ECO:0000256" key="16">
    <source>
        <dbReference type="ARBA" id="ARBA00023157"/>
    </source>
</evidence>
<keyword evidence="10" id="KW-0249">Electron transport</keyword>
<comment type="similarity">
    <text evidence="3 25">Belongs to the glycosyl hydrolase 28 family.</text>
</comment>
<evidence type="ECO:0000256" key="15">
    <source>
        <dbReference type="ARBA" id="ARBA00023136"/>
    </source>
</evidence>
<dbReference type="InterPro" id="IPR000778">
    <property type="entry name" value="Cyt_b245_heavy_chain"/>
</dbReference>
<sequence>MAHSDPTLVPAVAIDDDLGIVYLIETAQQFWSELDDVLKLPSNEYQTLTLLDAALRRFLSLCTAYHEQYLQSHLQLEHAFEMLLDSELFEFHSERMCEIIVDDTQTNTDPHSQFISYNVLFWFGKRKPEFFRSHKRWHPLLPLLMDHIMVDIDPDVEDIYTGTAGTSVGIPSIPVPIEARLRTVAVKLLYEVCRMQNFSLQDLRIFDDEFIDQLFDLVEQTRNMQDDTFNYSVIKLIVSLNEQFMVASLPSDSPHQVDTPSPEKKNRVLRVLMRRLGFSKTFGENMIFMLNRARRTQEDLCMQLLILKILYLIFTTKGTSEYFYTNDLCVLVDVFLRELLDLDEESESLRHNYLRVLHPLLTKTQLRDYPYKRPQILYTLESLVGRSKIRDINPTTKRLVERCLTGDWSVQLRARRDAEDASQVSDHSDTSPNVVSPEQHIPTAVKLERSNSKVKTLKSSKSVENMKIRHSEPRPPMPSLEKLRRTSNSSSASLPAVADSKPVPSAPKRRGTAGSTIVGGAHAHKHHDRTGSHGAEHGFHTYHHQLLAPTDPPQAQQTSPRARTRPPPPPPLQTRSAPALVSAPSPTSTISSAASDQLQPRRRPPPAPPKRRKPPAVPSQRTNGGATITVIRSSEIAGTPLVKAVTPKPTSNLQQTIASCGHGGTTVFEAGTFNITRKMIWDLDSARVDLKGMLSFHPDINHWLNFTNTFQVVFIQSQSSWFIVTGKDFVIDAHNTGGIDGNGQPWWNLFATDLPRQDGDGRPISLTLWRVTRGLVRNFTVLSPPFWANIVAESSNVVYDGMLVNATNSDPTFAGQNIVWNTDGIDTYRSDNITMLNWDVTSGDDCIAIKGNSSRILARNFVCRGGEGIAFGSLGQYANMSDFVSDVLVENVKVVRLEPEQQPNNVHGIYFKSWDGAINGMPPTGGGGGGGLVSGAVFRNFELDRVETAVQILQNFGGGGAAPSQFKFENLTFDNITGTTNTSTIVNFACSSAVGCANLSFTNFNVRSLNGTGEVVCSNAQNVTGLSDLICPEVFEVSRNIKLSCFSSRNVAEPARGPGEAFLRREYMPDYDGGPKCPVHSDSPRSMLSISRIFLSFVLVRATYAALCTLKPLGKGHDDTDQIEQAIATCGHNGATVFEAGSFNVTRKMMWNLKNATVDLHGFLSFQPNIEFWLDSANTFRVVFIQSQASWFVLTGSDFVIDAHNTGGIQGNGQPWWNFFTSHTRRDGDGRPISLTLWRATQAIVRNFRIESPPFWANTAAESQDILYDGMFVNASNTNPQFAGQNDNVTMVNWDVTCGDDCLAIKGNSSNIVARNITCRGGNGIAFGSLGQYANMSDLVENVLMEDLLMTRISSSVQPNMQNGVYFKTWDGSVNGSPPTGGGAGPGTVTNVTVRNVRLDRVNLPLHIYQTNGGHSADLPSSLNFSNLRFFNWAGNSLSARLVDIECSPISGCRNITFQDFDVTIPAGQAASLICRNVEGLTGLEAPCNTTGTIARTAALVLHVDVIYILLPVCRNFISFLRRTPLNDIIPFDKNITFHKATAWSIVVGSVVHILAHMVNFAKLAMADPDAKNTGQRIVAFLAANFTTGPGVTGWIMTVVLGVMVFFALEKQRRAHFERFWYSHHLFIVFFINWQLHGMFCMIKPDRPPFCSSNTIGVFWRYWLIGGVIWIFERILREVRSRHYTYISKVVQHPSNVMELQIKKEKTKARAGQYIFICCPEVSYFQWHPFTLTSAPEEDYLSVHISVKGDFTTTLAKACGCDFSKGKGGKGDKKEATGGKVVATNVNSPLNVTLPRVMVDGPFGSASEDFSNFETILLVGAGIGVTPFASILKSIWYRMNNLHNSKRTRLSKVYFTWVIRDFGAAEWFHSLLHAIEEQDTQNRIEINIYLTAKLKEDEMNNIIVQDVGAEKDAITSLRAPTHFGRPNWDRVFSSIGDKHPETDVGVFFCGPAVLSKTLHQMSNKWSDPKGTRFFFGKENF</sequence>
<accession>A0A8H5FTB2</accession>
<evidence type="ECO:0000256" key="25">
    <source>
        <dbReference type="RuleBase" id="RU361169"/>
    </source>
</evidence>
<organism evidence="29 30">
    <name type="scientific">Leucocoprinus leucothites</name>
    <dbReference type="NCBI Taxonomy" id="201217"/>
    <lineage>
        <taxon>Eukaryota</taxon>
        <taxon>Fungi</taxon>
        <taxon>Dikarya</taxon>
        <taxon>Basidiomycota</taxon>
        <taxon>Agaricomycotina</taxon>
        <taxon>Agaricomycetes</taxon>
        <taxon>Agaricomycetidae</taxon>
        <taxon>Agaricales</taxon>
        <taxon>Agaricineae</taxon>
        <taxon>Agaricaceae</taxon>
        <taxon>Leucocoprinus</taxon>
    </lineage>
</organism>
<keyword evidence="16" id="KW-1015">Disulfide bond</keyword>
<dbReference type="InterPro" id="IPR017927">
    <property type="entry name" value="FAD-bd_FR_type"/>
</dbReference>
<feature type="domain" description="FAD-binding FR-type" evidence="28">
    <location>
        <begin position="1680"/>
        <end position="1809"/>
    </location>
</feature>
<name>A0A8H5FTB2_9AGAR</name>
<comment type="function">
    <text evidence="22">Specific in hydrolyzing the terminal glycosidic bond of polygalacturonic acid and oligogalacturonates.</text>
</comment>
<dbReference type="CDD" id="cd06186">
    <property type="entry name" value="NOX_Duox_like_FAD_NADP"/>
    <property type="match status" value="1"/>
</dbReference>
<evidence type="ECO:0000256" key="3">
    <source>
        <dbReference type="ARBA" id="ARBA00008834"/>
    </source>
</evidence>
<comment type="catalytic activity">
    <reaction evidence="24">
        <text>[(1-&gt;4)-alpha-D-galacturonosyl](n) + H2O = alpha-D-galacturonate + [(1-&gt;4)-alpha-D-galacturonosyl](n-1)</text>
        <dbReference type="Rhea" id="RHEA:14117"/>
        <dbReference type="Rhea" id="RHEA-COMP:14570"/>
        <dbReference type="Rhea" id="RHEA-COMP:14572"/>
        <dbReference type="ChEBI" id="CHEBI:15377"/>
        <dbReference type="ChEBI" id="CHEBI:58658"/>
        <dbReference type="ChEBI" id="CHEBI:140523"/>
        <dbReference type="EC" id="3.2.1.67"/>
    </reaction>
</comment>
<dbReference type="Pfam" id="PF08030">
    <property type="entry name" value="NAD_binding_6"/>
    <property type="match status" value="1"/>
</dbReference>
<dbReference type="GO" id="GO:0016491">
    <property type="term" value="F:oxidoreductase activity"/>
    <property type="evidence" value="ECO:0007669"/>
    <property type="project" value="UniProtKB-KW"/>
</dbReference>